<dbReference type="InterPro" id="IPR058240">
    <property type="entry name" value="rSAM_sf"/>
</dbReference>
<dbReference type="Gene3D" id="3.20.20.70">
    <property type="entry name" value="Aldolase class I"/>
    <property type="match status" value="1"/>
</dbReference>
<dbReference type="PROSITE" id="PS51918">
    <property type="entry name" value="RADICAL_SAM"/>
    <property type="match status" value="1"/>
</dbReference>
<keyword evidence="8" id="KW-0732">Signal</keyword>
<comment type="caution">
    <text evidence="10">The sequence shown here is derived from an EMBL/GenBank/DDBJ whole genome shotgun (WGS) entry which is preliminary data.</text>
</comment>
<keyword evidence="11" id="KW-1185">Reference proteome</keyword>
<dbReference type="GO" id="GO:0051607">
    <property type="term" value="P:defense response to virus"/>
    <property type="evidence" value="ECO:0007669"/>
    <property type="project" value="UniProtKB-KW"/>
</dbReference>
<evidence type="ECO:0000256" key="2">
    <source>
        <dbReference type="ARBA" id="ARBA00022485"/>
    </source>
</evidence>
<keyword evidence="10" id="KW-0456">Lyase</keyword>
<dbReference type="SFLD" id="SFLDG01088">
    <property type="entry name" value="antiviral_proteins"/>
    <property type="match status" value="1"/>
</dbReference>
<name>A0AAD8Y1E7_9STRA</name>
<sequence length="330" mass="36738">MMIITAILTSLMTPLLVVSAFNTSPPQSSSSVANRVKSVNYFISRECNYKCKFCFHTQKNTNKLGIGNAKLGLQLLQHSGTEKINFAGGEPFLNPQVLGELCQFAHSECGMAVSIISNGSLIKSEWMDRYGQYVDILGVSVDSFDPATNALIGRGTGDTTKNQHVSRVLKVRELCAQHGILFKMNTVVCSLNHREDMNEYVTTLDPYRWKAFQCLILQGENAGGVNDLNDARELQVTREEFDAFIQCHSDQSALIPEPNTVMQNSYLLLDEELRFLDCSENGKIPSQSILEVGVERALSQAGFDDDMFQKRGGIFEWTRDRGGNNDSILK</sequence>
<evidence type="ECO:0000256" key="3">
    <source>
        <dbReference type="ARBA" id="ARBA00022691"/>
    </source>
</evidence>
<dbReference type="SFLD" id="SFLDS00029">
    <property type="entry name" value="Radical_SAM"/>
    <property type="match status" value="1"/>
</dbReference>
<keyword evidence="2" id="KW-0004">4Fe-4S</keyword>
<comment type="cofactor">
    <cofactor evidence="1">
        <name>[4Fe-4S] cluster</name>
        <dbReference type="ChEBI" id="CHEBI:49883"/>
    </cofactor>
</comment>
<dbReference type="PANTHER" id="PTHR21339">
    <property type="entry name" value="RADICAL S-ADENOSYL METHIONINE DOMAIN-CONTAINING PROTEIN 2"/>
    <property type="match status" value="1"/>
</dbReference>
<evidence type="ECO:0000256" key="8">
    <source>
        <dbReference type="SAM" id="SignalP"/>
    </source>
</evidence>
<keyword evidence="7" id="KW-0051">Antiviral defense</keyword>
<evidence type="ECO:0000313" key="10">
    <source>
        <dbReference type="EMBL" id="KAK1737844.1"/>
    </source>
</evidence>
<dbReference type="Pfam" id="PF04055">
    <property type="entry name" value="Radical_SAM"/>
    <property type="match status" value="1"/>
</dbReference>
<gene>
    <name evidence="10" type="ORF">QTG54_011616</name>
</gene>
<dbReference type="SUPFAM" id="SSF102114">
    <property type="entry name" value="Radical SAM enzymes"/>
    <property type="match status" value="1"/>
</dbReference>
<dbReference type="InterPro" id="IPR007197">
    <property type="entry name" value="rSAM"/>
</dbReference>
<dbReference type="GO" id="GO:0046872">
    <property type="term" value="F:metal ion binding"/>
    <property type="evidence" value="ECO:0007669"/>
    <property type="project" value="UniProtKB-KW"/>
</dbReference>
<evidence type="ECO:0000313" key="11">
    <source>
        <dbReference type="Proteomes" id="UP001224775"/>
    </source>
</evidence>
<dbReference type="GO" id="GO:0051539">
    <property type="term" value="F:4 iron, 4 sulfur cluster binding"/>
    <property type="evidence" value="ECO:0007669"/>
    <property type="project" value="UniProtKB-KW"/>
</dbReference>
<keyword evidence="4" id="KW-0479">Metal-binding</keyword>
<evidence type="ECO:0000256" key="6">
    <source>
        <dbReference type="ARBA" id="ARBA00023014"/>
    </source>
</evidence>
<dbReference type="NCBIfam" id="NF038283">
    <property type="entry name" value="viperin_w_prok"/>
    <property type="match status" value="1"/>
</dbReference>
<reference evidence="10" key="1">
    <citation type="submission" date="2023-06" db="EMBL/GenBank/DDBJ databases">
        <title>Survivors Of The Sea: Transcriptome response of Skeletonema marinoi to long-term dormancy.</title>
        <authorList>
            <person name="Pinder M.I.M."/>
            <person name="Kourtchenko O."/>
            <person name="Robertson E.K."/>
            <person name="Larsson T."/>
            <person name="Maumus F."/>
            <person name="Osuna-Cruz C.M."/>
            <person name="Vancaester E."/>
            <person name="Stenow R."/>
            <person name="Vandepoele K."/>
            <person name="Ploug H."/>
            <person name="Bruchert V."/>
            <person name="Godhe A."/>
            <person name="Topel M."/>
        </authorList>
    </citation>
    <scope>NUCLEOTIDE SEQUENCE</scope>
    <source>
        <strain evidence="10">R05AC</strain>
    </source>
</reference>
<protein>
    <submittedName>
        <fullName evidence="10">S-adenosylmethionine-dependent nucleotide dehydratase</fullName>
        <ecNumber evidence="10">4.2.-.-</ecNumber>
    </submittedName>
</protein>
<dbReference type="EMBL" id="JATAAI010000023">
    <property type="protein sequence ID" value="KAK1737844.1"/>
    <property type="molecule type" value="Genomic_DNA"/>
</dbReference>
<dbReference type="GO" id="GO:0016829">
    <property type="term" value="F:lyase activity"/>
    <property type="evidence" value="ECO:0007669"/>
    <property type="project" value="UniProtKB-KW"/>
</dbReference>
<keyword evidence="3" id="KW-0949">S-adenosyl-L-methionine</keyword>
<accession>A0AAD8Y1E7</accession>
<dbReference type="PANTHER" id="PTHR21339:SF0">
    <property type="entry name" value="S-ADENOSYLMETHIONINE-DEPENDENT NUCLEOTIDE DEHYDRATASE RSAD2"/>
    <property type="match status" value="1"/>
</dbReference>
<dbReference type="InterPro" id="IPR051196">
    <property type="entry name" value="RSAD2/Viperin_antiviral"/>
</dbReference>
<evidence type="ECO:0000259" key="9">
    <source>
        <dbReference type="PROSITE" id="PS51918"/>
    </source>
</evidence>
<organism evidence="10 11">
    <name type="scientific">Skeletonema marinoi</name>
    <dbReference type="NCBI Taxonomy" id="267567"/>
    <lineage>
        <taxon>Eukaryota</taxon>
        <taxon>Sar</taxon>
        <taxon>Stramenopiles</taxon>
        <taxon>Ochrophyta</taxon>
        <taxon>Bacillariophyta</taxon>
        <taxon>Coscinodiscophyceae</taxon>
        <taxon>Thalassiosirophycidae</taxon>
        <taxon>Thalassiosirales</taxon>
        <taxon>Skeletonemataceae</taxon>
        <taxon>Skeletonema</taxon>
        <taxon>Skeletonema marinoi-dohrnii complex</taxon>
    </lineage>
</organism>
<feature type="chain" id="PRO_5042183443" evidence="8">
    <location>
        <begin position="21"/>
        <end position="330"/>
    </location>
</feature>
<dbReference type="InterPro" id="IPR013785">
    <property type="entry name" value="Aldolase_TIM"/>
</dbReference>
<keyword evidence="6" id="KW-0411">Iron-sulfur</keyword>
<evidence type="ECO:0000256" key="4">
    <source>
        <dbReference type="ARBA" id="ARBA00022723"/>
    </source>
</evidence>
<dbReference type="CDD" id="cd01335">
    <property type="entry name" value="Radical_SAM"/>
    <property type="match status" value="1"/>
</dbReference>
<feature type="domain" description="Radical SAM core" evidence="9">
    <location>
        <begin position="33"/>
        <end position="254"/>
    </location>
</feature>
<dbReference type="SFLD" id="SFLDG01067">
    <property type="entry name" value="SPASM/twitch_domain_containing"/>
    <property type="match status" value="1"/>
</dbReference>
<evidence type="ECO:0000256" key="7">
    <source>
        <dbReference type="ARBA" id="ARBA00023118"/>
    </source>
</evidence>
<feature type="signal peptide" evidence="8">
    <location>
        <begin position="1"/>
        <end position="20"/>
    </location>
</feature>
<evidence type="ECO:0000256" key="5">
    <source>
        <dbReference type="ARBA" id="ARBA00023004"/>
    </source>
</evidence>
<dbReference type="Proteomes" id="UP001224775">
    <property type="component" value="Unassembled WGS sequence"/>
</dbReference>
<dbReference type="EC" id="4.2.-.-" evidence="10"/>
<dbReference type="AlphaFoldDB" id="A0AAD8Y1E7"/>
<keyword evidence="5" id="KW-0408">Iron</keyword>
<evidence type="ECO:0000256" key="1">
    <source>
        <dbReference type="ARBA" id="ARBA00001966"/>
    </source>
</evidence>
<proteinExistence type="predicted"/>